<evidence type="ECO:0000313" key="10">
    <source>
        <dbReference type="EMBL" id="PVV02071.1"/>
    </source>
</evidence>
<feature type="transmembrane region" description="Helical" evidence="9">
    <location>
        <begin position="73"/>
        <end position="92"/>
    </location>
</feature>
<dbReference type="InterPro" id="IPR006603">
    <property type="entry name" value="PQ-loop_rpt"/>
</dbReference>
<gene>
    <name evidence="10" type="ORF">BB560_003490</name>
</gene>
<feature type="transmembrane region" description="Helical" evidence="9">
    <location>
        <begin position="112"/>
        <end position="141"/>
    </location>
</feature>
<comment type="similarity">
    <text evidence="7 8">Belongs to the MPDU1 (TC 2.A.43.3) family.</text>
</comment>
<dbReference type="PANTHER" id="PTHR12226">
    <property type="entry name" value="MANNOSE-P-DOLICHOL UTILIZATION DEFECT 1 LEC35 -RELATED"/>
    <property type="match status" value="1"/>
</dbReference>
<evidence type="ECO:0000256" key="9">
    <source>
        <dbReference type="SAM" id="Phobius"/>
    </source>
</evidence>
<keyword evidence="11" id="KW-1185">Reference proteome</keyword>
<dbReference type="EMBL" id="MBFS01000629">
    <property type="protein sequence ID" value="PVV02071.1"/>
    <property type="molecule type" value="Genomic_DNA"/>
</dbReference>
<evidence type="ECO:0000256" key="2">
    <source>
        <dbReference type="ARBA" id="ARBA00022448"/>
    </source>
</evidence>
<evidence type="ECO:0000256" key="4">
    <source>
        <dbReference type="ARBA" id="ARBA00022737"/>
    </source>
</evidence>
<dbReference type="InterPro" id="IPR016817">
    <property type="entry name" value="MannP-dilichol_defect-1"/>
</dbReference>
<keyword evidence="6 8" id="KW-0472">Membrane</keyword>
<dbReference type="PANTHER" id="PTHR12226:SF2">
    <property type="entry name" value="MANNOSE-P-DOLICHOL UTILIZATION DEFECT 1 PROTEIN"/>
    <property type="match status" value="1"/>
</dbReference>
<protein>
    <recommendedName>
        <fullName evidence="8">Mannose-P-dolichol utilization defect 1 protein homolog</fullName>
    </recommendedName>
</protein>
<evidence type="ECO:0000256" key="6">
    <source>
        <dbReference type="ARBA" id="ARBA00023136"/>
    </source>
</evidence>
<feature type="transmembrane region" description="Helical" evidence="9">
    <location>
        <begin position="211"/>
        <end position="234"/>
    </location>
</feature>
<comment type="caution">
    <text evidence="10">The sequence shown here is derived from an EMBL/GenBank/DDBJ whole genome shotgun (WGS) entry which is preliminary data.</text>
</comment>
<sequence>MSWLPSFIRIHVVTLLGENCTQVLVDNLNLFEPTCFKLAISKALGLGIVLGGCIVKLPQILKILKSHSVHGLSFVAFFMETIANAVTVAFNFRQSFPFTTYGESLFIGIQNFIISLLILALNGSVGMAVVLSAFSIFSGYLLFDPNWVSFQVLSALQTATIPIVIGSRFSQIYKIHNEKTTGQLSAFSVFNYFFGSLARVYTTFVEVDNKIILAGFLSSFIANAILALQMLYYWNSESKPIKKHRSKASSKKSKLN</sequence>
<dbReference type="SMART" id="SM00679">
    <property type="entry name" value="CTNS"/>
    <property type="match status" value="2"/>
</dbReference>
<evidence type="ECO:0000256" key="3">
    <source>
        <dbReference type="ARBA" id="ARBA00022692"/>
    </source>
</evidence>
<dbReference type="Gene3D" id="1.20.1280.290">
    <property type="match status" value="2"/>
</dbReference>
<keyword evidence="4" id="KW-0677">Repeat</keyword>
<feature type="transmembrane region" description="Helical" evidence="9">
    <location>
        <begin position="43"/>
        <end position="61"/>
    </location>
</feature>
<keyword evidence="2" id="KW-0813">Transport</keyword>
<proteinExistence type="inferred from homology"/>
<name>A0A2T9ZBV6_9FUNG</name>
<feature type="transmembrane region" description="Helical" evidence="9">
    <location>
        <begin position="186"/>
        <end position="205"/>
    </location>
</feature>
<feature type="transmembrane region" description="Helical" evidence="9">
    <location>
        <begin position="147"/>
        <end position="165"/>
    </location>
</feature>
<keyword evidence="3 8" id="KW-0812">Transmembrane</keyword>
<reference evidence="10 11" key="1">
    <citation type="journal article" date="2018" name="MBio">
        <title>Comparative Genomics Reveals the Core Gene Toolbox for the Fungus-Insect Symbiosis.</title>
        <authorList>
            <person name="Wang Y."/>
            <person name="Stata M."/>
            <person name="Wang W."/>
            <person name="Stajich J.E."/>
            <person name="White M.M."/>
            <person name="Moncalvo J.M."/>
        </authorList>
    </citation>
    <scope>NUCLEOTIDE SEQUENCE [LARGE SCALE GENOMIC DNA]</scope>
    <source>
        <strain evidence="10 11">SC-DP-2</strain>
    </source>
</reference>
<keyword evidence="5 8" id="KW-1133">Transmembrane helix</keyword>
<dbReference type="FunFam" id="1.20.1280.290:FF:000006">
    <property type="entry name" value="mannose-P-dolichol utilization defect 1 protein"/>
    <property type="match status" value="1"/>
</dbReference>
<dbReference type="PIRSF" id="PIRSF023381">
    <property type="entry name" value="MannP-dilichol_defect-1p"/>
    <property type="match status" value="1"/>
</dbReference>
<dbReference type="OrthoDB" id="271506at2759"/>
<evidence type="ECO:0000256" key="8">
    <source>
        <dbReference type="PIRNR" id="PIRNR023381"/>
    </source>
</evidence>
<dbReference type="Pfam" id="PF04193">
    <property type="entry name" value="PQ-loop"/>
    <property type="match status" value="2"/>
</dbReference>
<accession>A0A2T9ZBV6</accession>
<evidence type="ECO:0000313" key="11">
    <source>
        <dbReference type="Proteomes" id="UP000245609"/>
    </source>
</evidence>
<dbReference type="Proteomes" id="UP000245609">
    <property type="component" value="Unassembled WGS sequence"/>
</dbReference>
<dbReference type="GO" id="GO:0016020">
    <property type="term" value="C:membrane"/>
    <property type="evidence" value="ECO:0007669"/>
    <property type="project" value="UniProtKB-SubCell"/>
</dbReference>
<evidence type="ECO:0000256" key="7">
    <source>
        <dbReference type="ARBA" id="ARBA00038475"/>
    </source>
</evidence>
<dbReference type="AlphaFoldDB" id="A0A2T9ZBV6"/>
<evidence type="ECO:0000256" key="1">
    <source>
        <dbReference type="ARBA" id="ARBA00004141"/>
    </source>
</evidence>
<organism evidence="10 11">
    <name type="scientific">Smittium megazygosporum</name>
    <dbReference type="NCBI Taxonomy" id="133381"/>
    <lineage>
        <taxon>Eukaryota</taxon>
        <taxon>Fungi</taxon>
        <taxon>Fungi incertae sedis</taxon>
        <taxon>Zoopagomycota</taxon>
        <taxon>Kickxellomycotina</taxon>
        <taxon>Harpellomycetes</taxon>
        <taxon>Harpellales</taxon>
        <taxon>Legeriomycetaceae</taxon>
        <taxon>Smittium</taxon>
    </lineage>
</organism>
<comment type="subcellular location">
    <subcellularLocation>
        <location evidence="1 8">Membrane</location>
        <topology evidence="1 8">Multi-pass membrane protein</topology>
    </subcellularLocation>
</comment>
<evidence type="ECO:0000256" key="5">
    <source>
        <dbReference type="ARBA" id="ARBA00022989"/>
    </source>
</evidence>